<accession>A0A645F8R0</accession>
<evidence type="ECO:0000313" key="1">
    <source>
        <dbReference type="EMBL" id="MPN08984.1"/>
    </source>
</evidence>
<proteinExistence type="predicted"/>
<dbReference type="InterPro" id="IPR015422">
    <property type="entry name" value="PyrdxlP-dep_Trfase_small"/>
</dbReference>
<protein>
    <submittedName>
        <fullName evidence="1">Uncharacterized protein</fullName>
    </submittedName>
</protein>
<dbReference type="EMBL" id="VSSQ01055084">
    <property type="protein sequence ID" value="MPN08984.1"/>
    <property type="molecule type" value="Genomic_DNA"/>
</dbReference>
<sequence length="84" mass="10019">MYQHKKVYNQTQYPFSLIENPIQNYQKGICPVVEEMYEKKLVIADVCRLPYTTKDVDDFLTAIKKVWNSREKLHDYEKNNLSSS</sequence>
<dbReference type="Gene3D" id="3.90.1150.10">
    <property type="entry name" value="Aspartate Aminotransferase, domain 1"/>
    <property type="match status" value="1"/>
</dbReference>
<gene>
    <name evidence="1" type="ORF">SDC9_156272</name>
</gene>
<organism evidence="1">
    <name type="scientific">bioreactor metagenome</name>
    <dbReference type="NCBI Taxonomy" id="1076179"/>
    <lineage>
        <taxon>unclassified sequences</taxon>
        <taxon>metagenomes</taxon>
        <taxon>ecological metagenomes</taxon>
    </lineage>
</organism>
<name>A0A645F8R0_9ZZZZ</name>
<reference evidence="1" key="1">
    <citation type="submission" date="2019-08" db="EMBL/GenBank/DDBJ databases">
        <authorList>
            <person name="Kucharzyk K."/>
            <person name="Murdoch R.W."/>
            <person name="Higgins S."/>
            <person name="Loffler F."/>
        </authorList>
    </citation>
    <scope>NUCLEOTIDE SEQUENCE</scope>
</reference>
<dbReference type="AlphaFoldDB" id="A0A645F8R0"/>
<comment type="caution">
    <text evidence="1">The sequence shown here is derived from an EMBL/GenBank/DDBJ whole genome shotgun (WGS) entry which is preliminary data.</text>
</comment>